<organism evidence="2">
    <name type="scientific">Moorena producens (strain JHB)</name>
    <dbReference type="NCBI Taxonomy" id="1454205"/>
    <lineage>
        <taxon>Bacteria</taxon>
        <taxon>Bacillati</taxon>
        <taxon>Cyanobacteriota</taxon>
        <taxon>Cyanophyceae</taxon>
        <taxon>Coleofasciculales</taxon>
        <taxon>Coleofasciculaceae</taxon>
        <taxon>Moorena</taxon>
    </lineage>
</organism>
<evidence type="ECO:0000259" key="1">
    <source>
        <dbReference type="Pfam" id="PF00899"/>
    </source>
</evidence>
<reference evidence="2" key="2">
    <citation type="submission" date="2022-10" db="EMBL/GenBank/DDBJ databases">
        <authorList>
            <person name="Ngo T.-E."/>
        </authorList>
    </citation>
    <scope>NUCLEOTIDE SEQUENCE</scope>
    <source>
        <strain evidence="2">JHB</strain>
    </source>
</reference>
<sequence length="364" mass="39692">MANRYARHDLIPGWNQQNLADATVVIVGMGALGNEVARILAMSGVGNLILCDPDRIEESNLSRTILFRQSDISRLKVEAAAAALMELNPQLTIEQRPLPLVHGVGLGELRDASLVLSCLDSRSARLQLTGRCQLVRAPYIDGGTHPWGGEVRPYLDPDGPCYGCGLSAEERSVADVPWSCLDTRQENPTGAAIPSSALVGTWMGMIAVRFLMGMSCPSGILKIDGCRGTTVVIQQTRDSDCPLHMSIDSVTRIGVGSMDTMLKLRNALPKLAVPLAWEPVQQGVECFYCGFAENRWGLPSVEICPQCQKPLRPRTTLELDQVPEHLILSVLGIPPGEILGVRTQDGFKWFELEVQLLAIYLTKP</sequence>
<accession>A0A9Q9STX1</accession>
<keyword evidence="2" id="KW-0808">Transferase</keyword>
<dbReference type="Proteomes" id="UP000176944">
    <property type="component" value="Chromosome"/>
</dbReference>
<dbReference type="PANTHER" id="PTHR10953">
    <property type="entry name" value="UBIQUITIN-ACTIVATING ENZYME E1"/>
    <property type="match status" value="1"/>
</dbReference>
<name>A0A9Q9STX1_MOOP1</name>
<dbReference type="Gene3D" id="3.40.50.720">
    <property type="entry name" value="NAD(P)-binding Rossmann-like Domain"/>
    <property type="match status" value="1"/>
</dbReference>
<dbReference type="AlphaFoldDB" id="A0A9Q9STX1"/>
<protein>
    <submittedName>
        <fullName evidence="2">ThiF family adenylyltransferase</fullName>
    </submittedName>
</protein>
<dbReference type="InterPro" id="IPR045886">
    <property type="entry name" value="ThiF/MoeB/HesA"/>
</dbReference>
<dbReference type="EMBL" id="CP017708">
    <property type="protein sequence ID" value="WAN69551.1"/>
    <property type="molecule type" value="Genomic_DNA"/>
</dbReference>
<dbReference type="GO" id="GO:0008641">
    <property type="term" value="F:ubiquitin-like modifier activating enzyme activity"/>
    <property type="evidence" value="ECO:0007669"/>
    <property type="project" value="InterPro"/>
</dbReference>
<dbReference type="GO" id="GO:0005737">
    <property type="term" value="C:cytoplasm"/>
    <property type="evidence" value="ECO:0007669"/>
    <property type="project" value="TreeGrafter"/>
</dbReference>
<reference evidence="2" key="1">
    <citation type="journal article" date="2017" name="Proc. Natl. Acad. Sci. U.S.A.">
        <title>Comparative genomics uncovers the prolific and distinctive metabolic potential of the cyanobacterial genus Moorea.</title>
        <authorList>
            <person name="Leao T."/>
            <person name="Castelao G."/>
            <person name="Korobeynikov A."/>
            <person name="Monroe E.A."/>
            <person name="Podell S."/>
            <person name="Glukhov E."/>
            <person name="Allen E.E."/>
            <person name="Gerwick W.H."/>
            <person name="Gerwick L."/>
        </authorList>
    </citation>
    <scope>NUCLEOTIDE SEQUENCE</scope>
    <source>
        <strain evidence="2">JHB</strain>
    </source>
</reference>
<dbReference type="GO" id="GO:0016779">
    <property type="term" value="F:nucleotidyltransferase activity"/>
    <property type="evidence" value="ECO:0007669"/>
    <property type="project" value="UniProtKB-KW"/>
</dbReference>
<dbReference type="GO" id="GO:0004792">
    <property type="term" value="F:thiosulfate-cyanide sulfurtransferase activity"/>
    <property type="evidence" value="ECO:0007669"/>
    <property type="project" value="TreeGrafter"/>
</dbReference>
<dbReference type="SUPFAM" id="SSF69572">
    <property type="entry name" value="Activating enzymes of the ubiquitin-like proteins"/>
    <property type="match status" value="1"/>
</dbReference>
<dbReference type="PANTHER" id="PTHR10953:SF102">
    <property type="entry name" value="ADENYLYLTRANSFERASE AND SULFURTRANSFERASE MOCS3"/>
    <property type="match status" value="1"/>
</dbReference>
<dbReference type="InterPro" id="IPR000594">
    <property type="entry name" value="ThiF_NAD_FAD-bd"/>
</dbReference>
<gene>
    <name evidence="2" type="ORF">BJP36_36295</name>
</gene>
<evidence type="ECO:0000313" key="2">
    <source>
        <dbReference type="EMBL" id="WAN69551.1"/>
    </source>
</evidence>
<keyword evidence="2" id="KW-0548">Nucleotidyltransferase</keyword>
<proteinExistence type="predicted"/>
<dbReference type="Pfam" id="PF00899">
    <property type="entry name" value="ThiF"/>
    <property type="match status" value="1"/>
</dbReference>
<feature type="domain" description="THIF-type NAD/FAD binding fold" evidence="1">
    <location>
        <begin position="11"/>
        <end position="242"/>
    </location>
</feature>
<dbReference type="InterPro" id="IPR035985">
    <property type="entry name" value="Ubiquitin-activating_enz"/>
</dbReference>